<dbReference type="Gramene" id="scaffold_302410.1">
    <property type="protein sequence ID" value="scaffold_302410.1"/>
    <property type="gene ID" value="scaffold_302410.1"/>
</dbReference>
<keyword evidence="2" id="KW-1185">Reference proteome</keyword>
<reference evidence="2" key="1">
    <citation type="journal article" date="2011" name="Nat. Genet.">
        <title>The Arabidopsis lyrata genome sequence and the basis of rapid genome size change.</title>
        <authorList>
            <person name="Hu T.T."/>
            <person name="Pattyn P."/>
            <person name="Bakker E.G."/>
            <person name="Cao J."/>
            <person name="Cheng J.-F."/>
            <person name="Clark R.M."/>
            <person name="Fahlgren N."/>
            <person name="Fawcett J.A."/>
            <person name="Grimwood J."/>
            <person name="Gundlach H."/>
            <person name="Haberer G."/>
            <person name="Hollister J.D."/>
            <person name="Ossowski S."/>
            <person name="Ottilar R.P."/>
            <person name="Salamov A.A."/>
            <person name="Schneeberger K."/>
            <person name="Spannagl M."/>
            <person name="Wang X."/>
            <person name="Yang L."/>
            <person name="Nasrallah M.E."/>
            <person name="Bergelson J."/>
            <person name="Carrington J.C."/>
            <person name="Gaut B.S."/>
            <person name="Schmutz J."/>
            <person name="Mayer K.F.X."/>
            <person name="Van de Peer Y."/>
            <person name="Grigoriev I.V."/>
            <person name="Nordborg M."/>
            <person name="Weigel D."/>
            <person name="Guo Y.-L."/>
        </authorList>
    </citation>
    <scope>NUCLEOTIDE SEQUENCE [LARGE SCALE GENOMIC DNA]</scope>
    <source>
        <strain evidence="2">cv. MN47</strain>
    </source>
</reference>
<dbReference type="eggNOG" id="KOG1187">
    <property type="taxonomic scope" value="Eukaryota"/>
</dbReference>
<dbReference type="Proteomes" id="UP000008694">
    <property type="component" value="Unassembled WGS sequence"/>
</dbReference>
<organism evidence="2">
    <name type="scientific">Arabidopsis lyrata subsp. lyrata</name>
    <name type="common">Lyre-leaved rock-cress</name>
    <dbReference type="NCBI Taxonomy" id="81972"/>
    <lineage>
        <taxon>Eukaryota</taxon>
        <taxon>Viridiplantae</taxon>
        <taxon>Streptophyta</taxon>
        <taxon>Embryophyta</taxon>
        <taxon>Tracheophyta</taxon>
        <taxon>Spermatophyta</taxon>
        <taxon>Magnoliopsida</taxon>
        <taxon>eudicotyledons</taxon>
        <taxon>Gunneridae</taxon>
        <taxon>Pentapetalae</taxon>
        <taxon>rosids</taxon>
        <taxon>malvids</taxon>
        <taxon>Brassicales</taxon>
        <taxon>Brassicaceae</taxon>
        <taxon>Camelineae</taxon>
        <taxon>Arabidopsis</taxon>
    </lineage>
</organism>
<sequence>MDDNYLFNKVVSEKTDDAFGFGISMQKLLIGEERFDELCGWKNWRGKNKVPKWLSKSMGKGRMDEIIDSNMLEKMDEVPEEERCLLEVFLNLSERCIGFRGEVPNMVQVAKELKISRKNASPSSGETRI</sequence>
<protein>
    <submittedName>
        <fullName evidence="1">Uncharacterized protein</fullName>
    </submittedName>
</protein>
<dbReference type="EMBL" id="GL348715">
    <property type="protein sequence ID" value="EFH61621.1"/>
    <property type="molecule type" value="Genomic_DNA"/>
</dbReference>
<dbReference type="HOGENOM" id="CLU_1951711_0_0_1"/>
<gene>
    <name evidence="1" type="ORF">ARALYDRAFT_898440</name>
</gene>
<proteinExistence type="predicted"/>
<name>D7LAY0_ARALL</name>
<dbReference type="AlphaFoldDB" id="D7LAY0"/>
<evidence type="ECO:0000313" key="2">
    <source>
        <dbReference type="Proteomes" id="UP000008694"/>
    </source>
</evidence>
<accession>D7LAY0</accession>
<evidence type="ECO:0000313" key="1">
    <source>
        <dbReference type="EMBL" id="EFH61621.1"/>
    </source>
</evidence>